<organism evidence="5 6">
    <name type="scientific">Macrolepiota fuliginosa MF-IS2</name>
    <dbReference type="NCBI Taxonomy" id="1400762"/>
    <lineage>
        <taxon>Eukaryota</taxon>
        <taxon>Fungi</taxon>
        <taxon>Dikarya</taxon>
        <taxon>Basidiomycota</taxon>
        <taxon>Agaricomycotina</taxon>
        <taxon>Agaricomycetes</taxon>
        <taxon>Agaricomycetidae</taxon>
        <taxon>Agaricales</taxon>
        <taxon>Agaricineae</taxon>
        <taxon>Agaricaceae</taxon>
        <taxon>Macrolepiota</taxon>
    </lineage>
</organism>
<feature type="region of interest" description="Disordered" evidence="4">
    <location>
        <begin position="44"/>
        <end position="74"/>
    </location>
</feature>
<dbReference type="InterPro" id="IPR036788">
    <property type="entry name" value="T_IF-3_C_sf"/>
</dbReference>
<keyword evidence="3" id="KW-0648">Protein biosynthesis</keyword>
<dbReference type="Gene3D" id="3.30.110.10">
    <property type="entry name" value="Translation initiation factor 3 (IF-3), C-terminal domain"/>
    <property type="match status" value="1"/>
</dbReference>
<proteinExistence type="inferred from homology"/>
<feature type="compositionally biased region" description="Basic and acidic residues" evidence="4">
    <location>
        <begin position="286"/>
        <end position="300"/>
    </location>
</feature>
<dbReference type="PANTHER" id="PTHR10938">
    <property type="entry name" value="TRANSLATION INITIATION FACTOR IF-3"/>
    <property type="match status" value="1"/>
</dbReference>
<evidence type="ECO:0000313" key="5">
    <source>
        <dbReference type="EMBL" id="KAF9449557.1"/>
    </source>
</evidence>
<evidence type="ECO:0000256" key="3">
    <source>
        <dbReference type="ARBA" id="ARBA00022917"/>
    </source>
</evidence>
<keyword evidence="2" id="KW-0396">Initiation factor</keyword>
<dbReference type="EMBL" id="MU151127">
    <property type="protein sequence ID" value="KAF9449557.1"/>
    <property type="molecule type" value="Genomic_DNA"/>
</dbReference>
<comment type="similarity">
    <text evidence="1">Belongs to the IF-3 family.</text>
</comment>
<dbReference type="GO" id="GO:0032790">
    <property type="term" value="P:ribosome disassembly"/>
    <property type="evidence" value="ECO:0007669"/>
    <property type="project" value="TreeGrafter"/>
</dbReference>
<feature type="compositionally biased region" description="Basic and acidic residues" evidence="4">
    <location>
        <begin position="267"/>
        <end position="277"/>
    </location>
</feature>
<evidence type="ECO:0000256" key="1">
    <source>
        <dbReference type="ARBA" id="ARBA00005439"/>
    </source>
</evidence>
<dbReference type="OrthoDB" id="21573at2759"/>
<keyword evidence="6" id="KW-1185">Reference proteome</keyword>
<comment type="caution">
    <text evidence="5">The sequence shown here is derived from an EMBL/GenBank/DDBJ whole genome shotgun (WGS) entry which is preliminary data.</text>
</comment>
<dbReference type="AlphaFoldDB" id="A0A9P6C304"/>
<dbReference type="Proteomes" id="UP000807342">
    <property type="component" value="Unassembled WGS sequence"/>
</dbReference>
<evidence type="ECO:0000256" key="2">
    <source>
        <dbReference type="ARBA" id="ARBA00022540"/>
    </source>
</evidence>
<feature type="region of interest" description="Disordered" evidence="4">
    <location>
        <begin position="264"/>
        <end position="300"/>
    </location>
</feature>
<dbReference type="PANTHER" id="PTHR10938:SF0">
    <property type="entry name" value="TRANSLATION INITIATION FACTOR IF-3, MITOCHONDRIAL"/>
    <property type="match status" value="1"/>
</dbReference>
<feature type="compositionally biased region" description="Basic and acidic residues" evidence="4">
    <location>
        <begin position="64"/>
        <end position="74"/>
    </location>
</feature>
<dbReference type="InterPro" id="IPR001288">
    <property type="entry name" value="Translation_initiation_fac_3"/>
</dbReference>
<accession>A0A9P6C304</accession>
<reference evidence="5" key="1">
    <citation type="submission" date="2020-11" db="EMBL/GenBank/DDBJ databases">
        <authorList>
            <consortium name="DOE Joint Genome Institute"/>
            <person name="Ahrendt S."/>
            <person name="Riley R."/>
            <person name="Andreopoulos W."/>
            <person name="Labutti K."/>
            <person name="Pangilinan J."/>
            <person name="Ruiz-Duenas F.J."/>
            <person name="Barrasa J.M."/>
            <person name="Sanchez-Garcia M."/>
            <person name="Camarero S."/>
            <person name="Miyauchi S."/>
            <person name="Serrano A."/>
            <person name="Linde D."/>
            <person name="Babiker R."/>
            <person name="Drula E."/>
            <person name="Ayuso-Fernandez I."/>
            <person name="Pacheco R."/>
            <person name="Padilla G."/>
            <person name="Ferreira P."/>
            <person name="Barriuso J."/>
            <person name="Kellner H."/>
            <person name="Castanera R."/>
            <person name="Alfaro M."/>
            <person name="Ramirez L."/>
            <person name="Pisabarro A.G."/>
            <person name="Kuo A."/>
            <person name="Tritt A."/>
            <person name="Lipzen A."/>
            <person name="He G."/>
            <person name="Yan M."/>
            <person name="Ng V."/>
            <person name="Cullen D."/>
            <person name="Martin F."/>
            <person name="Rosso M.-N."/>
            <person name="Henrissat B."/>
            <person name="Hibbett D."/>
            <person name="Martinez A.T."/>
            <person name="Grigoriev I.V."/>
        </authorList>
    </citation>
    <scope>NUCLEOTIDE SEQUENCE</scope>
    <source>
        <strain evidence="5">MF-IS2</strain>
    </source>
</reference>
<dbReference type="SUPFAM" id="SSF55200">
    <property type="entry name" value="Translation initiation factor IF3, C-terminal domain"/>
    <property type="match status" value="1"/>
</dbReference>
<gene>
    <name evidence="5" type="ORF">P691DRAFT_812220</name>
</gene>
<evidence type="ECO:0000256" key="4">
    <source>
        <dbReference type="SAM" id="MobiDB-lite"/>
    </source>
</evidence>
<evidence type="ECO:0000313" key="6">
    <source>
        <dbReference type="Proteomes" id="UP000807342"/>
    </source>
</evidence>
<dbReference type="GO" id="GO:0003743">
    <property type="term" value="F:translation initiation factor activity"/>
    <property type="evidence" value="ECO:0007669"/>
    <property type="project" value="UniProtKB-KW"/>
</dbReference>
<dbReference type="GO" id="GO:0005739">
    <property type="term" value="C:mitochondrion"/>
    <property type="evidence" value="ECO:0007669"/>
    <property type="project" value="TreeGrafter"/>
</dbReference>
<sequence length="314" mass="35715">MSTFSAFRSAAVEVLHLNTRLSLFRSSLCPAAIPGTYPSLRAPQRSFHASHSHRAWVKNSQTSKPKESAEARKAREAKLKEIGLRDNDIPYYKVQVSSPQGLGPLRTLRDVLAEVEQLDSQDKKDPQDKGRKRYHAQLIANDPIPIVKIIDFKEQFKKQKVAREKAKDSAAQKIRKEVQLTWSSSEADVETKLEKMKEELEKGYKVDLVIMPKKGVRTPGLDDMKTRAQEITTNFSEISKEWKETDFAKGNAIIYLQGIATPSTQTKEAKETGDVPKKVLLKQQRKQKEEERVRKKREQEEALGGIFPDFNVSL</sequence>
<dbReference type="GO" id="GO:0043022">
    <property type="term" value="F:ribosome binding"/>
    <property type="evidence" value="ECO:0007669"/>
    <property type="project" value="TreeGrafter"/>
</dbReference>
<name>A0A9P6C304_9AGAR</name>
<dbReference type="GO" id="GO:0070124">
    <property type="term" value="P:mitochondrial translational initiation"/>
    <property type="evidence" value="ECO:0007669"/>
    <property type="project" value="TreeGrafter"/>
</dbReference>
<evidence type="ECO:0008006" key="7">
    <source>
        <dbReference type="Google" id="ProtNLM"/>
    </source>
</evidence>
<protein>
    <recommendedName>
        <fullName evidence="7">Translation initiation factor 3 N-terminal domain-containing protein</fullName>
    </recommendedName>
</protein>